<evidence type="ECO:0000256" key="5">
    <source>
        <dbReference type="SAM" id="MobiDB-lite"/>
    </source>
</evidence>
<dbReference type="PANTHER" id="PTHR43343:SF3">
    <property type="entry name" value="PROTEASE DO-LIKE 8, CHLOROPLASTIC"/>
    <property type="match status" value="1"/>
</dbReference>
<evidence type="ECO:0000259" key="6">
    <source>
        <dbReference type="PROSITE" id="PS50106"/>
    </source>
</evidence>
<accession>A0A1H8IV41</accession>
<evidence type="ECO:0000256" key="2">
    <source>
        <dbReference type="ARBA" id="ARBA00022670"/>
    </source>
</evidence>
<protein>
    <submittedName>
        <fullName evidence="7">Do/DeqQ family serine protease</fullName>
    </submittedName>
</protein>
<keyword evidence="8" id="KW-1185">Reference proteome</keyword>
<dbReference type="InterPro" id="IPR001940">
    <property type="entry name" value="Peptidase_S1C"/>
</dbReference>
<dbReference type="Gene3D" id="2.30.42.10">
    <property type="match status" value="1"/>
</dbReference>
<dbReference type="PRINTS" id="PR00834">
    <property type="entry name" value="PROTEASES2C"/>
</dbReference>
<dbReference type="Gene3D" id="2.40.10.120">
    <property type="match status" value="1"/>
</dbReference>
<evidence type="ECO:0000256" key="4">
    <source>
        <dbReference type="ARBA" id="ARBA00022825"/>
    </source>
</evidence>
<dbReference type="PANTHER" id="PTHR43343">
    <property type="entry name" value="PEPTIDASE S12"/>
    <property type="match status" value="1"/>
</dbReference>
<dbReference type="STRING" id="1121117.SAMN02745977_01851"/>
<dbReference type="SMART" id="SM00228">
    <property type="entry name" value="PDZ"/>
    <property type="match status" value="1"/>
</dbReference>
<feature type="compositionally biased region" description="Basic and acidic residues" evidence="5">
    <location>
        <begin position="78"/>
        <end position="88"/>
    </location>
</feature>
<dbReference type="InterPro" id="IPR051201">
    <property type="entry name" value="Chloro_Bact_Ser_Proteases"/>
</dbReference>
<reference evidence="7 8" key="1">
    <citation type="submission" date="2016-10" db="EMBL/GenBank/DDBJ databases">
        <authorList>
            <person name="de Groot N.N."/>
        </authorList>
    </citation>
    <scope>NUCLEOTIDE SEQUENCE [LARGE SCALE GENOMIC DNA]</scope>
    <source>
        <strain evidence="7 8">DSM 15123</strain>
    </source>
</reference>
<dbReference type="InterPro" id="IPR001478">
    <property type="entry name" value="PDZ"/>
</dbReference>
<feature type="region of interest" description="Disordered" evidence="5">
    <location>
        <begin position="76"/>
        <end position="104"/>
    </location>
</feature>
<dbReference type="OrthoDB" id="8520726at2"/>
<dbReference type="FunFam" id="2.40.10.10:FF:000001">
    <property type="entry name" value="Periplasmic serine protease DegS"/>
    <property type="match status" value="1"/>
</dbReference>
<evidence type="ECO:0000313" key="8">
    <source>
        <dbReference type="Proteomes" id="UP000199531"/>
    </source>
</evidence>
<keyword evidence="3" id="KW-0378">Hydrolase</keyword>
<proteinExistence type="inferred from homology"/>
<dbReference type="Pfam" id="PF13180">
    <property type="entry name" value="PDZ_2"/>
    <property type="match status" value="1"/>
</dbReference>
<dbReference type="InterPro" id="IPR036034">
    <property type="entry name" value="PDZ_sf"/>
</dbReference>
<sequence length="380" mass="39646">MKRLWLLFSQVVTAALAVYFVIAAMQPQWLKRSSPDLKSVTVVEAPPSDKPVPSTQTETLRSAARQAAPAVVSIVTNPDERSQQEAARRANAPRSPQQDEDMFSGVGSGVLVSAEGYILTNNHVVEDAESIEVQLNDGRRGAATIVGTDPDTDLAVLKLDLANVPAITLGDSASLQVGDPVLAIGNPFGVGQTVTSGIVSALGRSQLGINTFENFIQTDAAINPGNSGGALVDIHGNLVGINTAIYSRTGGYMGIGFATPTSTAKHVLDSIITAGEVRRGWIGVEPSDITAEIAATFKAKENEGVIITGVVQGGPAAKAGLKPGDIITAVNSTAIHNVQELLDTVAALTPGQPTTFAILQHGEASTRELTPLQRPKPRAR</sequence>
<keyword evidence="2 7" id="KW-0645">Protease</keyword>
<feature type="domain" description="PDZ" evidence="6">
    <location>
        <begin position="271"/>
        <end position="338"/>
    </location>
</feature>
<gene>
    <name evidence="7" type="ORF">SAMN02745977_01851</name>
</gene>
<dbReference type="AlphaFoldDB" id="A0A1H8IV41"/>
<evidence type="ECO:0000313" key="7">
    <source>
        <dbReference type="EMBL" id="SEN72015.1"/>
    </source>
</evidence>
<evidence type="ECO:0000256" key="1">
    <source>
        <dbReference type="ARBA" id="ARBA00010541"/>
    </source>
</evidence>
<organism evidence="7 8">
    <name type="scientific">Brachymonas denitrificans DSM 15123</name>
    <dbReference type="NCBI Taxonomy" id="1121117"/>
    <lineage>
        <taxon>Bacteria</taxon>
        <taxon>Pseudomonadati</taxon>
        <taxon>Pseudomonadota</taxon>
        <taxon>Betaproteobacteria</taxon>
        <taxon>Burkholderiales</taxon>
        <taxon>Comamonadaceae</taxon>
        <taxon>Brachymonas</taxon>
    </lineage>
</organism>
<dbReference type="Pfam" id="PF13365">
    <property type="entry name" value="Trypsin_2"/>
    <property type="match status" value="1"/>
</dbReference>
<dbReference type="RefSeq" id="WP_091817012.1">
    <property type="nucleotide sequence ID" value="NZ_FOCW01000005.1"/>
</dbReference>
<dbReference type="GO" id="GO:0004252">
    <property type="term" value="F:serine-type endopeptidase activity"/>
    <property type="evidence" value="ECO:0007669"/>
    <property type="project" value="InterPro"/>
</dbReference>
<evidence type="ECO:0000256" key="3">
    <source>
        <dbReference type="ARBA" id="ARBA00022801"/>
    </source>
</evidence>
<dbReference type="GO" id="GO:0006508">
    <property type="term" value="P:proteolysis"/>
    <property type="evidence" value="ECO:0007669"/>
    <property type="project" value="UniProtKB-KW"/>
</dbReference>
<dbReference type="InterPro" id="IPR009003">
    <property type="entry name" value="Peptidase_S1_PA"/>
</dbReference>
<dbReference type="SUPFAM" id="SSF50156">
    <property type="entry name" value="PDZ domain-like"/>
    <property type="match status" value="1"/>
</dbReference>
<dbReference type="EMBL" id="FOCW01000005">
    <property type="protein sequence ID" value="SEN72015.1"/>
    <property type="molecule type" value="Genomic_DNA"/>
</dbReference>
<dbReference type="PROSITE" id="PS50106">
    <property type="entry name" value="PDZ"/>
    <property type="match status" value="1"/>
</dbReference>
<dbReference type="SUPFAM" id="SSF50494">
    <property type="entry name" value="Trypsin-like serine proteases"/>
    <property type="match status" value="1"/>
</dbReference>
<keyword evidence="4" id="KW-0720">Serine protease</keyword>
<comment type="similarity">
    <text evidence="1">Belongs to the peptidase S1C family.</text>
</comment>
<name>A0A1H8IV41_9BURK</name>
<dbReference type="Proteomes" id="UP000199531">
    <property type="component" value="Unassembled WGS sequence"/>
</dbReference>